<name>A0ABQ5EMJ2_9ASTR</name>
<evidence type="ECO:0000313" key="3">
    <source>
        <dbReference type="Proteomes" id="UP001151760"/>
    </source>
</evidence>
<reference evidence="2" key="2">
    <citation type="submission" date="2022-01" db="EMBL/GenBank/DDBJ databases">
        <authorList>
            <person name="Yamashiro T."/>
            <person name="Shiraishi A."/>
            <person name="Satake H."/>
            <person name="Nakayama K."/>
        </authorList>
    </citation>
    <scope>NUCLEOTIDE SEQUENCE</scope>
</reference>
<organism evidence="2 3">
    <name type="scientific">Tanacetum coccineum</name>
    <dbReference type="NCBI Taxonomy" id="301880"/>
    <lineage>
        <taxon>Eukaryota</taxon>
        <taxon>Viridiplantae</taxon>
        <taxon>Streptophyta</taxon>
        <taxon>Embryophyta</taxon>
        <taxon>Tracheophyta</taxon>
        <taxon>Spermatophyta</taxon>
        <taxon>Magnoliopsida</taxon>
        <taxon>eudicotyledons</taxon>
        <taxon>Gunneridae</taxon>
        <taxon>Pentapetalae</taxon>
        <taxon>asterids</taxon>
        <taxon>campanulids</taxon>
        <taxon>Asterales</taxon>
        <taxon>Asteraceae</taxon>
        <taxon>Asteroideae</taxon>
        <taxon>Anthemideae</taxon>
        <taxon>Anthemidinae</taxon>
        <taxon>Tanacetum</taxon>
    </lineage>
</organism>
<sequence length="293" mass="32591">MKDTVALRAKLNSLQQQAINGDLDAITSNGGPPDHMEASEKELFVLKSPLEQESMFRRQEGMVRRQKQQQLVKDAKDLRRIWNPGINIIFFKHHLEGKVVSKEWGILRPRFRNVLILDRIREHDKLVRSYDLDLAKTKTIPEFNGSKESNGLGKENRTWNCSYLFGSKESSGRWCNMEDETRPNACLVSSEIGSNASSTSSKSHDEMGPNSSLALSNSGPNAFFTSSTLLSFSCVDDDVRRGHQKLVVAASVRLGSPETCTSGDGGDAHRETCTSGDRCDKPKDLDVIQSSSD</sequence>
<evidence type="ECO:0000256" key="1">
    <source>
        <dbReference type="SAM" id="MobiDB-lite"/>
    </source>
</evidence>
<comment type="caution">
    <text evidence="2">The sequence shown here is derived from an EMBL/GenBank/DDBJ whole genome shotgun (WGS) entry which is preliminary data.</text>
</comment>
<dbReference type="Proteomes" id="UP001151760">
    <property type="component" value="Unassembled WGS sequence"/>
</dbReference>
<protein>
    <submittedName>
        <fullName evidence="2">Uncharacterized protein</fullName>
    </submittedName>
</protein>
<feature type="region of interest" description="Disordered" evidence="1">
    <location>
        <begin position="256"/>
        <end position="276"/>
    </location>
</feature>
<feature type="compositionally biased region" description="Basic and acidic residues" evidence="1">
    <location>
        <begin position="266"/>
        <end position="276"/>
    </location>
</feature>
<accession>A0ABQ5EMJ2</accession>
<dbReference type="EMBL" id="BQNB010016468">
    <property type="protein sequence ID" value="GJT52141.1"/>
    <property type="molecule type" value="Genomic_DNA"/>
</dbReference>
<gene>
    <name evidence="2" type="ORF">Tco_0978298</name>
</gene>
<evidence type="ECO:0000313" key="2">
    <source>
        <dbReference type="EMBL" id="GJT52141.1"/>
    </source>
</evidence>
<proteinExistence type="predicted"/>
<reference evidence="2" key="1">
    <citation type="journal article" date="2022" name="Int. J. Mol. Sci.">
        <title>Draft Genome of Tanacetum Coccineum: Genomic Comparison of Closely Related Tanacetum-Family Plants.</title>
        <authorList>
            <person name="Yamashiro T."/>
            <person name="Shiraishi A."/>
            <person name="Nakayama K."/>
            <person name="Satake H."/>
        </authorList>
    </citation>
    <scope>NUCLEOTIDE SEQUENCE</scope>
</reference>
<keyword evidence="3" id="KW-1185">Reference proteome</keyword>